<dbReference type="InterPro" id="IPR003591">
    <property type="entry name" value="Leu-rich_rpt_typical-subtyp"/>
</dbReference>
<feature type="chain" id="PRO_5034607728" description="TIR domain-containing protein" evidence="15">
    <location>
        <begin position="30"/>
        <end position="950"/>
    </location>
</feature>
<keyword evidence="5 14" id="KW-0812">Transmembrane</keyword>
<dbReference type="PANTHER" id="PTHR24365:SF522">
    <property type="entry name" value="LOW QUALITY PROTEIN: TOLL-LIKE RECEPTOR 13-RELATED"/>
    <property type="match status" value="1"/>
</dbReference>
<evidence type="ECO:0000256" key="12">
    <source>
        <dbReference type="ARBA" id="ARBA00023180"/>
    </source>
</evidence>
<evidence type="ECO:0000256" key="8">
    <source>
        <dbReference type="ARBA" id="ARBA00022859"/>
    </source>
</evidence>
<keyword evidence="10 14" id="KW-0472">Membrane</keyword>
<evidence type="ECO:0000256" key="1">
    <source>
        <dbReference type="ARBA" id="ARBA00004479"/>
    </source>
</evidence>
<dbReference type="GeneTree" id="ENSGT00940000163999"/>
<keyword evidence="6 15" id="KW-0732">Signal</keyword>
<feature type="transmembrane region" description="Helical" evidence="14">
    <location>
        <begin position="731"/>
        <end position="751"/>
    </location>
</feature>
<evidence type="ECO:0000256" key="14">
    <source>
        <dbReference type="SAM" id="Phobius"/>
    </source>
</evidence>
<sequence length="950" mass="108364">MSNMQAQGSWPLLLVSLLFSLLHANPSLAFSLKNCSIAYFDNATRVFVTCQHRSLSAIPDDIPQNATGLDLGFNSIQQISRSDLRGLSKLKFVQVVCNLISHVDNGAFTDLTELKSLLMDDNQLTRLTDNTFQGLSKLETLSLNSNYITYISPLAFQPLVNIDTVFLGSNPLHRIAFIAPLLNLPTLHFLMIGNNKFTTFQSDDLHFNVSNLKSLGLSLNPLRKFSITKDVFPYLQSLDLCHCGSDIEWDVSNKTFLKSLTTLYLSGSYMSYTAMLQTTDSVKTISLIFMENLVAEGLIDIACRVPSLRSLAVTNSRIGIIDENLLQSCSQLTELTLSANQLTELSELSFRSTTQLRRLRLDSNELSKVPLALRELFTVEVLDLQSNFISELDCLDFQLLTRLTDLNLNQNRISKLQGCLFQNLNDLKVLDIGDNALFTFDDTFKVNLGKLESLNLHNNGLLQLMQGDFRSLSSLTFLDLDSDTYYNVINGAFEGLDNLQTLILSIDQYQNDYFRGLQHLENLTLHLTFNWHHMSPQHNVEPPFGNLPNLKKLVLQVDEKYHVDSSPDMLGGLKSLEYFMADRLFMKIIHPDTFKYTPQLKGLQIINSNLIEVDPELFRPIPNLQTLDLSNNKLRSLDFLAQANLQALVWLTLNKNELSIINETVLQSLPALTYLVLNGNPLTCECSNYGFNQWVLSNNQTQVVDAYGYTCAFPVSQQGNKFLDFDIHSCWMNTSFICFISSTSLIVLTLLASFVYHFLRWHLAYAYYLFLAYLYDKRRRKTGTPHHYDAFVSYNVHDEAWVYNELVPVLEEQQGWRVCLHHRDFEPGKPIVENITDAIYGSRKTICVISRNYLQSEWCSREIQMASCRLFDEQEDVLILLFLEDIPARQLSPYYRMKSLVKSCTYLSWAKAGQHTEAFWMNLWRALETAGRPADDEHTRHLLTGHPSDV</sequence>
<evidence type="ECO:0000259" key="16">
    <source>
        <dbReference type="PROSITE" id="PS50104"/>
    </source>
</evidence>
<dbReference type="SMART" id="SM00365">
    <property type="entry name" value="LRR_SD22"/>
    <property type="match status" value="6"/>
</dbReference>
<evidence type="ECO:0000313" key="17">
    <source>
        <dbReference type="Ensembl" id="ENSSMAP00000026628.2"/>
    </source>
</evidence>
<proteinExistence type="inferred from homology"/>
<dbReference type="SMART" id="SM00364">
    <property type="entry name" value="LRR_BAC"/>
    <property type="match status" value="4"/>
</dbReference>
<dbReference type="GO" id="GO:0005886">
    <property type="term" value="C:plasma membrane"/>
    <property type="evidence" value="ECO:0007669"/>
    <property type="project" value="TreeGrafter"/>
</dbReference>
<evidence type="ECO:0000256" key="9">
    <source>
        <dbReference type="ARBA" id="ARBA00022989"/>
    </source>
</evidence>
<evidence type="ECO:0000256" key="13">
    <source>
        <dbReference type="ARBA" id="ARBA00023198"/>
    </source>
</evidence>
<keyword evidence="8" id="KW-0391">Immunity</keyword>
<dbReference type="InterPro" id="IPR032675">
    <property type="entry name" value="LRR_dom_sf"/>
</dbReference>
<dbReference type="SMART" id="SM00369">
    <property type="entry name" value="LRR_TYP"/>
    <property type="match status" value="12"/>
</dbReference>
<dbReference type="PROSITE" id="PS51450">
    <property type="entry name" value="LRR"/>
    <property type="match status" value="4"/>
</dbReference>
<evidence type="ECO:0000256" key="2">
    <source>
        <dbReference type="ARBA" id="ARBA00009634"/>
    </source>
</evidence>
<dbReference type="Gene3D" id="3.80.10.10">
    <property type="entry name" value="Ribonuclease Inhibitor"/>
    <property type="match status" value="3"/>
</dbReference>
<evidence type="ECO:0000256" key="3">
    <source>
        <dbReference type="ARBA" id="ARBA00022588"/>
    </source>
</evidence>
<keyword evidence="12" id="KW-0325">Glycoprotein</keyword>
<evidence type="ECO:0000256" key="11">
    <source>
        <dbReference type="ARBA" id="ARBA00023170"/>
    </source>
</evidence>
<evidence type="ECO:0000256" key="6">
    <source>
        <dbReference type="ARBA" id="ARBA00022729"/>
    </source>
</evidence>
<dbReference type="GO" id="GO:0038023">
    <property type="term" value="F:signaling receptor activity"/>
    <property type="evidence" value="ECO:0007669"/>
    <property type="project" value="TreeGrafter"/>
</dbReference>
<name>A0A8D3B0T6_SCOMX</name>
<dbReference type="GO" id="GO:0045087">
    <property type="term" value="P:innate immune response"/>
    <property type="evidence" value="ECO:0007669"/>
    <property type="project" value="UniProtKB-KW"/>
</dbReference>
<dbReference type="SUPFAM" id="SSF52200">
    <property type="entry name" value="Toll/Interleukin receptor TIR domain"/>
    <property type="match status" value="1"/>
</dbReference>
<evidence type="ECO:0000256" key="15">
    <source>
        <dbReference type="SAM" id="SignalP"/>
    </source>
</evidence>
<feature type="domain" description="TIR" evidence="16">
    <location>
        <begin position="786"/>
        <end position="927"/>
    </location>
</feature>
<keyword evidence="4" id="KW-0433">Leucine-rich repeat</keyword>
<dbReference type="GO" id="GO:0006954">
    <property type="term" value="P:inflammatory response"/>
    <property type="evidence" value="ECO:0007669"/>
    <property type="project" value="UniProtKB-KW"/>
</dbReference>
<keyword evidence="13" id="KW-0395">Inflammatory response</keyword>
<dbReference type="PROSITE" id="PS50104">
    <property type="entry name" value="TIR"/>
    <property type="match status" value="1"/>
</dbReference>
<evidence type="ECO:0000256" key="5">
    <source>
        <dbReference type="ARBA" id="ARBA00022692"/>
    </source>
</evidence>
<keyword evidence="7" id="KW-0677">Repeat</keyword>
<reference evidence="17" key="2">
    <citation type="submission" date="2025-08" db="UniProtKB">
        <authorList>
            <consortium name="Ensembl"/>
        </authorList>
    </citation>
    <scope>IDENTIFICATION</scope>
</reference>
<dbReference type="AlphaFoldDB" id="A0A8D3B0T6"/>
<evidence type="ECO:0000313" key="18">
    <source>
        <dbReference type="Proteomes" id="UP000694558"/>
    </source>
</evidence>
<accession>A0A8D3B0T6</accession>
<keyword evidence="3" id="KW-0399">Innate immunity</keyword>
<dbReference type="InterPro" id="IPR000157">
    <property type="entry name" value="TIR_dom"/>
</dbReference>
<dbReference type="Gene3D" id="3.40.50.10140">
    <property type="entry name" value="Toll/interleukin-1 receptor homology (TIR) domain"/>
    <property type="match status" value="1"/>
</dbReference>
<dbReference type="Proteomes" id="UP000694558">
    <property type="component" value="Chromosome 2"/>
</dbReference>
<organism evidence="17 18">
    <name type="scientific">Scophthalmus maximus</name>
    <name type="common">Turbot</name>
    <name type="synonym">Psetta maxima</name>
    <dbReference type="NCBI Taxonomy" id="52904"/>
    <lineage>
        <taxon>Eukaryota</taxon>
        <taxon>Metazoa</taxon>
        <taxon>Chordata</taxon>
        <taxon>Craniata</taxon>
        <taxon>Vertebrata</taxon>
        <taxon>Euteleostomi</taxon>
        <taxon>Actinopterygii</taxon>
        <taxon>Neopterygii</taxon>
        <taxon>Teleostei</taxon>
        <taxon>Neoteleostei</taxon>
        <taxon>Acanthomorphata</taxon>
        <taxon>Carangaria</taxon>
        <taxon>Pleuronectiformes</taxon>
        <taxon>Pleuronectoidei</taxon>
        <taxon>Scophthalmidae</taxon>
        <taxon>Scophthalmus</taxon>
    </lineage>
</organism>
<evidence type="ECO:0000256" key="10">
    <source>
        <dbReference type="ARBA" id="ARBA00023136"/>
    </source>
</evidence>
<dbReference type="PANTHER" id="PTHR24365">
    <property type="entry name" value="TOLL-LIKE RECEPTOR"/>
    <property type="match status" value="1"/>
</dbReference>
<comment type="similarity">
    <text evidence="2">Belongs to the Toll-like receptor family.</text>
</comment>
<dbReference type="SUPFAM" id="SSF52058">
    <property type="entry name" value="L domain-like"/>
    <property type="match status" value="2"/>
</dbReference>
<evidence type="ECO:0000256" key="7">
    <source>
        <dbReference type="ARBA" id="ARBA00022737"/>
    </source>
</evidence>
<dbReference type="InterPro" id="IPR035897">
    <property type="entry name" value="Toll_tir_struct_dom_sf"/>
</dbReference>
<dbReference type="SMART" id="SM00255">
    <property type="entry name" value="TIR"/>
    <property type="match status" value="1"/>
</dbReference>
<dbReference type="GO" id="GO:0002224">
    <property type="term" value="P:toll-like receptor signaling pathway"/>
    <property type="evidence" value="ECO:0007669"/>
    <property type="project" value="TreeGrafter"/>
</dbReference>
<dbReference type="PRINTS" id="PR00019">
    <property type="entry name" value="LEURICHRPT"/>
</dbReference>
<protein>
    <recommendedName>
        <fullName evidence="16">TIR domain-containing protein</fullName>
    </recommendedName>
</protein>
<feature type="transmembrane region" description="Helical" evidence="14">
    <location>
        <begin position="758"/>
        <end position="775"/>
    </location>
</feature>
<dbReference type="Pfam" id="PF01582">
    <property type="entry name" value="TIR"/>
    <property type="match status" value="1"/>
</dbReference>
<comment type="subcellular location">
    <subcellularLocation>
        <location evidence="1">Membrane</location>
        <topology evidence="1">Single-pass type I membrane protein</topology>
    </subcellularLocation>
</comment>
<keyword evidence="9 14" id="KW-1133">Transmembrane helix</keyword>
<gene>
    <name evidence="17" type="primary">LOC118283751</name>
</gene>
<evidence type="ECO:0000256" key="4">
    <source>
        <dbReference type="ARBA" id="ARBA00022614"/>
    </source>
</evidence>
<keyword evidence="11" id="KW-0675">Receptor</keyword>
<dbReference type="InterPro" id="IPR001611">
    <property type="entry name" value="Leu-rich_rpt"/>
</dbReference>
<feature type="signal peptide" evidence="15">
    <location>
        <begin position="1"/>
        <end position="29"/>
    </location>
</feature>
<dbReference type="Pfam" id="PF13855">
    <property type="entry name" value="LRR_8"/>
    <property type="match status" value="4"/>
</dbReference>
<dbReference type="Ensembl" id="ENSSMAT00000026948.2">
    <property type="protein sequence ID" value="ENSSMAP00000026628.2"/>
    <property type="gene ID" value="ENSSMAG00000016280.2"/>
</dbReference>
<dbReference type="FunFam" id="3.40.50.10140:FF:000001">
    <property type="entry name" value="Toll-like receptor 2"/>
    <property type="match status" value="1"/>
</dbReference>
<reference evidence="17" key="1">
    <citation type="submission" date="2023-05" db="EMBL/GenBank/DDBJ databases">
        <title>High-quality long-read genome of Scophthalmus maximus.</title>
        <authorList>
            <person name="Lien S."/>
            <person name="Martinez P."/>
        </authorList>
    </citation>
    <scope>NUCLEOTIDE SEQUENCE [LARGE SCALE GENOMIC DNA]</scope>
</reference>